<evidence type="ECO:0000313" key="8">
    <source>
        <dbReference type="Proteomes" id="UP001597521"/>
    </source>
</evidence>
<keyword evidence="8" id="KW-1185">Reference proteome</keyword>
<dbReference type="PANTHER" id="PTHR30250:SF11">
    <property type="entry name" value="O-ANTIGEN TRANSPORTER-RELATED"/>
    <property type="match status" value="1"/>
</dbReference>
<feature type="transmembrane region" description="Helical" evidence="6">
    <location>
        <begin position="43"/>
        <end position="71"/>
    </location>
</feature>
<dbReference type="PANTHER" id="PTHR30250">
    <property type="entry name" value="PST FAMILY PREDICTED COLANIC ACID TRANSPORTER"/>
    <property type="match status" value="1"/>
</dbReference>
<keyword evidence="4 6" id="KW-1133">Transmembrane helix</keyword>
<feature type="transmembrane region" description="Helical" evidence="6">
    <location>
        <begin position="179"/>
        <end position="198"/>
    </location>
</feature>
<dbReference type="InterPro" id="IPR050833">
    <property type="entry name" value="Poly_Biosynth_Transport"/>
</dbReference>
<evidence type="ECO:0000256" key="5">
    <source>
        <dbReference type="ARBA" id="ARBA00023136"/>
    </source>
</evidence>
<keyword evidence="3 6" id="KW-0812">Transmembrane</keyword>
<feature type="transmembrane region" description="Helical" evidence="6">
    <location>
        <begin position="367"/>
        <end position="385"/>
    </location>
</feature>
<evidence type="ECO:0000256" key="1">
    <source>
        <dbReference type="ARBA" id="ARBA00004651"/>
    </source>
</evidence>
<feature type="transmembrane region" description="Helical" evidence="6">
    <location>
        <begin position="225"/>
        <end position="250"/>
    </location>
</feature>
<evidence type="ECO:0000313" key="7">
    <source>
        <dbReference type="EMBL" id="MFD2647812.1"/>
    </source>
</evidence>
<feature type="transmembrane region" description="Helical" evidence="6">
    <location>
        <begin position="256"/>
        <end position="280"/>
    </location>
</feature>
<sequence length="437" mass="46535">MQSLWRLVLSLAGLMGARLSGAAFGFLSQVVLARTFLPHDVGTIFLGMSLTAFVSLLITGGYHSIALTYLARFQAFGRSRLVEAFLTAARRDMYALTALFLLLAPAAFVLPLEDGMAKAVLYGVLAAIPVAAIRLNNSAANAQRRFALSYMPDFVVRPGLLLAFLVVMILLGLPRTIDAVLIATVVISLLVAVGQAIIMGSDNAFGRQSGDAPQRDLRTFYRRRAAAMLMVTIVAGATADLVVLLGGLFLPPDQVAVLGVAIRVAALVGFFSTASQQFALRDLATSMATNRAATSGILWRTNLIALATMLGTTVLAIIFGPLVLALFGPEYVAGYWPLVIFLFSQSVRVMGGMNAHLLSLGGHQVRSARLCLMAVVMLVAVAAVLTPAWGLVGIASALLVAEIFWAVSLGMLTQRLEGRRGDIFQGLATHRIFTAVR</sequence>
<reference evidence="8" key="1">
    <citation type="journal article" date="2019" name="Int. J. Syst. Evol. Microbiol.">
        <title>The Global Catalogue of Microorganisms (GCM) 10K type strain sequencing project: providing services to taxonomists for standard genome sequencing and annotation.</title>
        <authorList>
            <consortium name="The Broad Institute Genomics Platform"/>
            <consortium name="The Broad Institute Genome Sequencing Center for Infectious Disease"/>
            <person name="Wu L."/>
            <person name="Ma J."/>
        </authorList>
    </citation>
    <scope>NUCLEOTIDE SEQUENCE [LARGE SCALE GENOMIC DNA]</scope>
    <source>
        <strain evidence="8">CCM 7427</strain>
    </source>
</reference>
<feature type="transmembrane region" description="Helical" evidence="6">
    <location>
        <begin position="154"/>
        <end position="173"/>
    </location>
</feature>
<organism evidence="7 8">
    <name type="scientific">Devosia albogilva</name>
    <dbReference type="NCBI Taxonomy" id="429726"/>
    <lineage>
        <taxon>Bacteria</taxon>
        <taxon>Pseudomonadati</taxon>
        <taxon>Pseudomonadota</taxon>
        <taxon>Alphaproteobacteria</taxon>
        <taxon>Hyphomicrobiales</taxon>
        <taxon>Devosiaceae</taxon>
        <taxon>Devosia</taxon>
    </lineage>
</organism>
<feature type="transmembrane region" description="Helical" evidence="6">
    <location>
        <begin position="333"/>
        <end position="355"/>
    </location>
</feature>
<comment type="caution">
    <text evidence="7">The sequence shown here is derived from an EMBL/GenBank/DDBJ whole genome shotgun (WGS) entry which is preliminary data.</text>
</comment>
<evidence type="ECO:0000256" key="3">
    <source>
        <dbReference type="ARBA" id="ARBA00022692"/>
    </source>
</evidence>
<proteinExistence type="predicted"/>
<feature type="transmembrane region" description="Helical" evidence="6">
    <location>
        <begin position="116"/>
        <end position="133"/>
    </location>
</feature>
<gene>
    <name evidence="7" type="ORF">ACFSX5_08420</name>
</gene>
<accession>A0ABW5QJE5</accession>
<dbReference type="EMBL" id="JBHUNP010000001">
    <property type="protein sequence ID" value="MFD2647812.1"/>
    <property type="molecule type" value="Genomic_DNA"/>
</dbReference>
<dbReference type="RefSeq" id="WP_386832828.1">
    <property type="nucleotide sequence ID" value="NZ_JBHUNP010000001.1"/>
</dbReference>
<evidence type="ECO:0000256" key="4">
    <source>
        <dbReference type="ARBA" id="ARBA00022989"/>
    </source>
</evidence>
<dbReference type="Proteomes" id="UP001597521">
    <property type="component" value="Unassembled WGS sequence"/>
</dbReference>
<evidence type="ECO:0000256" key="6">
    <source>
        <dbReference type="SAM" id="Phobius"/>
    </source>
</evidence>
<feature type="transmembrane region" description="Helical" evidence="6">
    <location>
        <begin position="92"/>
        <end position="110"/>
    </location>
</feature>
<keyword evidence="5 6" id="KW-0472">Membrane</keyword>
<keyword evidence="2" id="KW-1003">Cell membrane</keyword>
<protein>
    <submittedName>
        <fullName evidence="7">Lipopolysaccharide biosynthesis protein</fullName>
    </submittedName>
</protein>
<evidence type="ECO:0000256" key="2">
    <source>
        <dbReference type="ARBA" id="ARBA00022475"/>
    </source>
</evidence>
<feature type="transmembrane region" description="Helical" evidence="6">
    <location>
        <begin position="301"/>
        <end position="327"/>
    </location>
</feature>
<comment type="subcellular location">
    <subcellularLocation>
        <location evidence="1">Cell membrane</location>
        <topology evidence="1">Multi-pass membrane protein</topology>
    </subcellularLocation>
</comment>
<name>A0ABW5QJE5_9HYPH</name>
<feature type="transmembrane region" description="Helical" evidence="6">
    <location>
        <begin position="391"/>
        <end position="412"/>
    </location>
</feature>